<evidence type="ECO:0000256" key="2">
    <source>
        <dbReference type="SAM" id="MobiDB-lite"/>
    </source>
</evidence>
<feature type="region of interest" description="Disordered" evidence="2">
    <location>
        <begin position="1236"/>
        <end position="1299"/>
    </location>
</feature>
<dbReference type="GO" id="GO:0004530">
    <property type="term" value="F:deoxyribonuclease I activity"/>
    <property type="evidence" value="ECO:0007669"/>
    <property type="project" value="InterPro"/>
</dbReference>
<dbReference type="InterPro" id="IPR033799">
    <property type="entry name" value="CdiA_EC869-like"/>
</dbReference>
<reference evidence="5 6" key="1">
    <citation type="submission" date="2019-02" db="EMBL/GenBank/DDBJ databases">
        <title>Draft genome sequences of novel Actinobacteria.</title>
        <authorList>
            <person name="Sahin N."/>
            <person name="Ay H."/>
            <person name="Saygin H."/>
        </authorList>
    </citation>
    <scope>NUCLEOTIDE SEQUENCE [LARGE SCALE GENOMIC DNA]</scope>
    <source>
        <strain evidence="5 6">KC603</strain>
    </source>
</reference>
<dbReference type="EMBL" id="SMKL01000004">
    <property type="protein sequence ID" value="TDC54423.1"/>
    <property type="molecule type" value="Genomic_DNA"/>
</dbReference>
<evidence type="ECO:0008006" key="7">
    <source>
        <dbReference type="Google" id="ProtNLM"/>
    </source>
</evidence>
<organism evidence="5 6">
    <name type="scientific">Jiangella ureilytica</name>
    <dbReference type="NCBI Taxonomy" id="2530374"/>
    <lineage>
        <taxon>Bacteria</taxon>
        <taxon>Bacillati</taxon>
        <taxon>Actinomycetota</taxon>
        <taxon>Actinomycetes</taxon>
        <taxon>Jiangellales</taxon>
        <taxon>Jiangellaceae</taxon>
        <taxon>Jiangella</taxon>
    </lineage>
</organism>
<evidence type="ECO:0000259" key="4">
    <source>
        <dbReference type="Pfam" id="PF25023"/>
    </source>
</evidence>
<dbReference type="Pfam" id="PF21111">
    <property type="entry name" value="CDI_toxin_EC869_like"/>
    <property type="match status" value="1"/>
</dbReference>
<dbReference type="InterPro" id="IPR056823">
    <property type="entry name" value="TEN-like_YD-shell"/>
</dbReference>
<evidence type="ECO:0000259" key="3">
    <source>
        <dbReference type="Pfam" id="PF21111"/>
    </source>
</evidence>
<dbReference type="InterPro" id="IPR022385">
    <property type="entry name" value="Rhs_assc_core"/>
</dbReference>
<gene>
    <name evidence="5" type="ORF">E1212_03005</name>
</gene>
<accession>A0A4R4S098</accession>
<dbReference type="Gene3D" id="3.40.1350.110">
    <property type="match status" value="1"/>
</dbReference>
<dbReference type="NCBIfam" id="TIGR03696">
    <property type="entry name" value="Rhs_assc_core"/>
    <property type="match status" value="1"/>
</dbReference>
<feature type="region of interest" description="Disordered" evidence="2">
    <location>
        <begin position="993"/>
        <end position="1032"/>
    </location>
</feature>
<dbReference type="PANTHER" id="PTHR32305:SF17">
    <property type="entry name" value="TRNA NUCLEASE WAPA"/>
    <property type="match status" value="1"/>
</dbReference>
<name>A0A4R4S098_9ACTN</name>
<feature type="region of interest" description="Disordered" evidence="2">
    <location>
        <begin position="1156"/>
        <end position="1178"/>
    </location>
</feature>
<evidence type="ECO:0000256" key="1">
    <source>
        <dbReference type="ARBA" id="ARBA00022737"/>
    </source>
</evidence>
<dbReference type="Pfam" id="PF05593">
    <property type="entry name" value="RHS_repeat"/>
    <property type="match status" value="2"/>
</dbReference>
<dbReference type="OrthoDB" id="291011at2"/>
<evidence type="ECO:0000313" key="6">
    <source>
        <dbReference type="Proteomes" id="UP000295621"/>
    </source>
</evidence>
<evidence type="ECO:0000313" key="5">
    <source>
        <dbReference type="EMBL" id="TDC54423.1"/>
    </source>
</evidence>
<keyword evidence="1" id="KW-0677">Repeat</keyword>
<dbReference type="CDD" id="cd13444">
    <property type="entry name" value="CDI_toxin_EC869_like"/>
    <property type="match status" value="1"/>
</dbReference>
<dbReference type="Pfam" id="PF25023">
    <property type="entry name" value="TEN_YD-shell"/>
    <property type="match status" value="1"/>
</dbReference>
<dbReference type="InterPro" id="IPR050708">
    <property type="entry name" value="T6SS_VgrG/RHS"/>
</dbReference>
<dbReference type="Gene3D" id="2.180.10.10">
    <property type="entry name" value="RHS repeat-associated core"/>
    <property type="match status" value="2"/>
</dbReference>
<sequence length="1500" mass="163307">MRLVTVETQVLSSGTYRAADRWELTHQFPSPGDGTAPALWLGRIVHSGHAGTSPIELPGVVFHGEQTPNRVDGIDNAPPFNKWRIRTIRNGTGGRISVNYRDTECTPSNVPNAPESNTMNCFPVFYTPEGADEPEEHWFHKYLVDSVVVDDLYQNELAQETHYSYEGEPAWAYQGSELIPEDQRTWGDWRGYGTVVTTVGVGELDREPIETETLYMRGMDGDHLPSGSRDVDVTDSENASIEDHERLAGFVRESITYNGDQVVSKAIHDPWLSAATATDGTDTAHMVNLRRTRTWTAKLPDLGWRTTDVAYTYDSYGLRTQVDDRGDTSTTSDDLCARTTFVRNTSAHIVALPSRVETVSVECEATPTRPGHVVTDQRFAYDSGAVGAAPTRGNVTLTEELDSWSSGPVYVQTSSATYDAYGRPTSSTDALDRTTALAYVNVSTGLTQKITTTNPAGHASTTTMTTYHGNPVSVVDANGATTSLQYDTLGRLRKVWGPDRTTTDTPTTEYVYSVRNDTFSSVATKTLLPTGATAIGYELFDGWGRVQQTQVPSASEAEPGRLIVDTEYDSRGLAVRVDGPYFNSSPPSATGFAPSTTVPASTETTYDGAGRPVISAFLKNNDEQWRTVTEYRGDHTRVTPPNGDTPTAVFQDARGRTQRLLQFHGDSAAGANDATRYTYTPAGQLATVTDHAGNVWSYEYDLRGRQIEKNDPDTGTTQLTYDDAGQLTTTTDAEGRTLAFTYDALGRKTSTRQGSVTGTALAEWTYDTLELGQLTSSTRREGAAAYTTAVTGYDAAYRPLGTRVTIPTAEGTLLDGSYTFTNSYNVDGSVATTTMPAIGGLPAETLQHRYEATGAEDWMYGYNTYAVDTIWSPYGEILRRGQGQYGTASWQTNEYDAGTRRLTRSRIDREDQSVYSNVSYGYDEAGNITRVADRPTGGTQDIQCFEYDYLRRLTQAFTATDTGCDTADLPPATGTSNKYYQEYTYDLTGNRTSRTRTRLSSTGTPTETTTTYAYPAAGSPQPHTLTSTTTGSTTTSYTYDDTGNTLTAGNKTFTWDLEGRVKTANTSAGPSSFIYTADGDRLVRRDPDKVTIYLPGHELELNLNTNAVTARRYYAFAGETLSVRSPGSDGLQDLFGDHNGTADTAIDADAGAVRNRERDPFGNYRGSTGGVTSFPTDRGFHTGIEDDATGMIQMGARAYDPTIGRFLSVDPIIDHTNPQQMNGYAYASNNPITGSDPTGLYVQMDGGGISGHQDPPDQGRPPSYFESGGGAQASDVSTGNSGGGYESRPEPSPSPGPAPLPGLKCLGDCWATEKQVLSMVIPFWDLPACISNGDPISSECGSTALDAAPPKRIIEAIGLIVYLRKLKNLDEGSSSVWDQKPLLRGRQLEQQLGQNLPQNFPKIDIFERGRATSIKTINLAAPSYQQSSRLTSRLNTYIRDVERFTGANHGGIRVSADMITSRRLRIGVPPNWTQAQADAISRSFEYGQRRGVDVEIVIIQ</sequence>
<dbReference type="InterPro" id="IPR031325">
    <property type="entry name" value="RHS_repeat"/>
</dbReference>
<feature type="domain" description="CdiA toxin EC869-like" evidence="3">
    <location>
        <begin position="1393"/>
        <end position="1496"/>
    </location>
</feature>
<comment type="caution">
    <text evidence="5">The sequence shown here is derived from an EMBL/GenBank/DDBJ whole genome shotgun (WGS) entry which is preliminary data.</text>
</comment>
<feature type="domain" description="Teneurin-like YD-shell" evidence="4">
    <location>
        <begin position="892"/>
        <end position="1232"/>
    </location>
</feature>
<dbReference type="InterPro" id="IPR006530">
    <property type="entry name" value="YD"/>
</dbReference>
<feature type="compositionally biased region" description="Pro residues" evidence="2">
    <location>
        <begin position="1290"/>
        <end position="1299"/>
    </location>
</feature>
<proteinExistence type="predicted"/>
<dbReference type="Proteomes" id="UP000295621">
    <property type="component" value="Unassembled WGS sequence"/>
</dbReference>
<dbReference type="NCBIfam" id="TIGR01643">
    <property type="entry name" value="YD_repeat_2x"/>
    <property type="match status" value="3"/>
</dbReference>
<dbReference type="PANTHER" id="PTHR32305">
    <property type="match status" value="1"/>
</dbReference>
<protein>
    <recommendedName>
        <fullName evidence="7">RHS repeat-associated core domain-containing protein</fullName>
    </recommendedName>
</protein>
<keyword evidence="6" id="KW-1185">Reference proteome</keyword>